<name>A0AAW0M715_QUESU</name>
<reference evidence="3" key="1">
    <citation type="submission" date="2017-12" db="EMBL/GenBank/DDBJ databases">
        <authorList>
            <person name="Barbosa P."/>
            <person name="Usie A."/>
            <person name="Ramos A.M."/>
        </authorList>
    </citation>
    <scope>NUCLEOTIDE SEQUENCE</scope>
    <source>
        <strain evidence="3">HL8</strain>
        <tissue evidence="3">Leaves</tissue>
    </source>
</reference>
<feature type="transmembrane region" description="Helical" evidence="1">
    <location>
        <begin position="51"/>
        <end position="78"/>
    </location>
</feature>
<accession>A0AAW0M715</accession>
<reference evidence="3" key="3">
    <citation type="submission" date="2023-07" db="EMBL/GenBank/DDBJ databases">
        <title>An improved reference 1 genome and first organelle genomes of Quercus suber.</title>
        <authorList>
            <consortium name="Genosuber Consortium"/>
            <person name="Usie A."/>
            <person name="Serra O."/>
            <person name="Barros P."/>
        </authorList>
    </citation>
    <scope>NUCLEOTIDE SEQUENCE</scope>
    <source>
        <strain evidence="3">HL8</strain>
        <tissue evidence="3">Leaves</tissue>
    </source>
</reference>
<protein>
    <recommendedName>
        <fullName evidence="2">PGG domain-containing protein</fullName>
    </recommendedName>
</protein>
<evidence type="ECO:0000256" key="1">
    <source>
        <dbReference type="SAM" id="Phobius"/>
    </source>
</evidence>
<feature type="transmembrane region" description="Helical" evidence="1">
    <location>
        <begin position="20"/>
        <end position="39"/>
    </location>
</feature>
<feature type="transmembrane region" description="Helical" evidence="1">
    <location>
        <begin position="98"/>
        <end position="121"/>
    </location>
</feature>
<proteinExistence type="predicted"/>
<feature type="domain" description="PGG" evidence="2">
    <location>
        <begin position="12"/>
        <end position="73"/>
    </location>
</feature>
<evidence type="ECO:0000259" key="2">
    <source>
        <dbReference type="Pfam" id="PF13962"/>
    </source>
</evidence>
<dbReference type="Pfam" id="PF13962">
    <property type="entry name" value="PGG"/>
    <property type="match status" value="1"/>
</dbReference>
<dbReference type="AlphaFoldDB" id="A0AAW0M715"/>
<dbReference type="InterPro" id="IPR026961">
    <property type="entry name" value="PGG_dom"/>
</dbReference>
<sequence length="134" mass="14986">MAGNSVLACDFNHNYGFLMFMIYNTISFTASLCVVFLLISGFPLKNKVCMCLLTFAICTSLTFLAFAYLSAFSVLIPYTFFDGFAHNAALVTAGCVQLSLMVVVGMVLLIHTIRLLAWLVVKIRKFTLYIQKRQ</sequence>
<keyword evidence="1" id="KW-1133">Transmembrane helix</keyword>
<organism evidence="3">
    <name type="scientific">Quercus suber</name>
    <name type="common">Cork oak</name>
    <dbReference type="NCBI Taxonomy" id="58331"/>
    <lineage>
        <taxon>Eukaryota</taxon>
        <taxon>Viridiplantae</taxon>
        <taxon>Streptophyta</taxon>
        <taxon>Embryophyta</taxon>
        <taxon>Tracheophyta</taxon>
        <taxon>Spermatophyta</taxon>
        <taxon>Magnoliopsida</taxon>
        <taxon>eudicotyledons</taxon>
        <taxon>Gunneridae</taxon>
        <taxon>Pentapetalae</taxon>
        <taxon>rosids</taxon>
        <taxon>fabids</taxon>
        <taxon>Fagales</taxon>
        <taxon>Fagaceae</taxon>
        <taxon>Quercus</taxon>
    </lineage>
</organism>
<keyword evidence="1" id="KW-0812">Transmembrane</keyword>
<comment type="caution">
    <text evidence="3">The sequence shown here is derived from an EMBL/GenBank/DDBJ whole genome shotgun (WGS) entry which is preliminary data.</text>
</comment>
<keyword evidence="1" id="KW-0472">Membrane</keyword>
<gene>
    <name evidence="3" type="ORF">CFP56_007816</name>
</gene>
<evidence type="ECO:0000313" key="3">
    <source>
        <dbReference type="EMBL" id="KAK7859237.1"/>
    </source>
</evidence>
<reference evidence="3" key="2">
    <citation type="journal article" date="2018" name="Sci. Data">
        <title>The draft genome sequence of cork oak.</title>
        <authorList>
            <person name="Ramos A.M."/>
            <person name="Usie A."/>
            <person name="Barbosa P."/>
            <person name="Barros P.M."/>
            <person name="Capote T."/>
            <person name="Chaves I."/>
            <person name="Simoes F."/>
            <person name="Abreu I."/>
            <person name="Carrasquinho I."/>
            <person name="Faro C."/>
            <person name="Guimaraes J.B."/>
            <person name="Mendonca D."/>
            <person name="Nobrega F."/>
            <person name="Rodrigues L."/>
            <person name="Saibo N.J.M."/>
            <person name="Varela M.C."/>
            <person name="Egas C."/>
            <person name="Matos J."/>
            <person name="Miguel C.M."/>
            <person name="Oliveira M.M."/>
            <person name="Ricardo C.P."/>
            <person name="Goncalves S."/>
        </authorList>
    </citation>
    <scope>NUCLEOTIDE SEQUENCE [LARGE SCALE GENOMIC DNA]</scope>
    <source>
        <strain evidence="3">HL8</strain>
    </source>
</reference>
<dbReference type="EMBL" id="PKMF04000014">
    <property type="protein sequence ID" value="KAK7859237.1"/>
    <property type="molecule type" value="Genomic_DNA"/>
</dbReference>